<protein>
    <submittedName>
        <fullName evidence="7">S8 family serine peptidase</fullName>
    </submittedName>
</protein>
<evidence type="ECO:0000259" key="6">
    <source>
        <dbReference type="Pfam" id="PF00082"/>
    </source>
</evidence>
<name>A0A7K0KB08_9BACT</name>
<dbReference type="PROSITE" id="PS51892">
    <property type="entry name" value="SUBTILASE"/>
    <property type="match status" value="1"/>
</dbReference>
<dbReference type="SUPFAM" id="SSF52743">
    <property type="entry name" value="Subtilisin-like"/>
    <property type="match status" value="1"/>
</dbReference>
<dbReference type="PANTHER" id="PTHR43806:SF67">
    <property type="entry name" value="EGF-LIKE DOMAIN-CONTAINING PROTEIN"/>
    <property type="match status" value="1"/>
</dbReference>
<dbReference type="InterPro" id="IPR050131">
    <property type="entry name" value="Peptidase_S8_subtilisin-like"/>
</dbReference>
<evidence type="ECO:0000256" key="4">
    <source>
        <dbReference type="ARBA" id="ARBA00022825"/>
    </source>
</evidence>
<accession>A0A7K0KB08</accession>
<feature type="active site" description="Charge relay system" evidence="5">
    <location>
        <position position="403"/>
    </location>
</feature>
<keyword evidence="4 5" id="KW-0720">Serine protease</keyword>
<gene>
    <name evidence="7" type="ORF">FYJ73_00130</name>
</gene>
<dbReference type="EMBL" id="VUNG01000001">
    <property type="protein sequence ID" value="MST83107.1"/>
    <property type="molecule type" value="Genomic_DNA"/>
</dbReference>
<dbReference type="RefSeq" id="WP_154532379.1">
    <property type="nucleotide sequence ID" value="NZ_VUNG01000001.1"/>
</dbReference>
<dbReference type="Gene3D" id="3.40.50.200">
    <property type="entry name" value="Peptidase S8/S53 domain"/>
    <property type="match status" value="1"/>
</dbReference>
<feature type="domain" description="Peptidase S8/S53" evidence="6">
    <location>
        <begin position="179"/>
        <end position="449"/>
    </location>
</feature>
<evidence type="ECO:0000256" key="1">
    <source>
        <dbReference type="ARBA" id="ARBA00011073"/>
    </source>
</evidence>
<dbReference type="Proteomes" id="UP000438914">
    <property type="component" value="Unassembled WGS sequence"/>
</dbReference>
<proteinExistence type="inferred from homology"/>
<keyword evidence="3 5" id="KW-0378">Hydrolase</keyword>
<dbReference type="InterPro" id="IPR017317">
    <property type="entry name" value="Pept_S8_subtilisin_bacteroid-2"/>
</dbReference>
<dbReference type="InterPro" id="IPR015500">
    <property type="entry name" value="Peptidase_S8_subtilisin-rel"/>
</dbReference>
<dbReference type="AlphaFoldDB" id="A0A7K0KB08"/>
<evidence type="ECO:0000313" key="7">
    <source>
        <dbReference type="EMBL" id="MST83107.1"/>
    </source>
</evidence>
<keyword evidence="8" id="KW-1185">Reference proteome</keyword>
<keyword evidence="2 5" id="KW-0645">Protease</keyword>
<organism evidence="7 8">
    <name type="scientific">Hallella mizrahii</name>
    <dbReference type="NCBI Taxonomy" id="2606637"/>
    <lineage>
        <taxon>Bacteria</taxon>
        <taxon>Pseudomonadati</taxon>
        <taxon>Bacteroidota</taxon>
        <taxon>Bacteroidia</taxon>
        <taxon>Bacteroidales</taxon>
        <taxon>Prevotellaceae</taxon>
        <taxon>Hallella</taxon>
    </lineage>
</organism>
<dbReference type="InterPro" id="IPR036852">
    <property type="entry name" value="Peptidase_S8/S53_dom_sf"/>
</dbReference>
<dbReference type="PRINTS" id="PR00723">
    <property type="entry name" value="SUBTILISIN"/>
</dbReference>
<dbReference type="PANTHER" id="PTHR43806">
    <property type="entry name" value="PEPTIDASE S8"/>
    <property type="match status" value="1"/>
</dbReference>
<dbReference type="InterPro" id="IPR000209">
    <property type="entry name" value="Peptidase_S8/S53_dom"/>
</dbReference>
<sequence>MRNVVAIIVFFLLQNLGAFAAKGRIAYPGGKFYIYRLSLTDKKGSPGTLDHPEKYLSQKALLRRERQHISIDSLDLPLSAVYLNGLRNEGAQVIGGSKWNNTVLVRTKDTTIMARLRTLPYVKSSIRVFKAPDSTTVMLPDDINKEALGQKASGDLYGRGAIQLDMLNGRKIHQAGFRGKGMLIAVIDGGYMNADKLARHYHFNIVGQHDCVWPYDDNVYHLLSHGTMVLSTMASNVDSVFIGTAPDASYLLLRSEDGRSEQLVEEDYWAQAAEYADSVGADIINSSLGYTIFDDENTSIRYRDQDGKTQLISRAASTLASRGMVLVCSAGNEGMKFWKRIGCPADAFDILSVAALSDDSVNALFSSLGPSIDGRVKPDVAALGVGATVVSGAGKIIHANGTSFASPILCGMVACLWQAMPDKTAYEIIDMVKKAGNRYSHPDNIFGYGIPDFNQILESQRTTIPMPRQ</sequence>
<evidence type="ECO:0000313" key="8">
    <source>
        <dbReference type="Proteomes" id="UP000438914"/>
    </source>
</evidence>
<feature type="active site" description="Charge relay system" evidence="5">
    <location>
        <position position="188"/>
    </location>
</feature>
<dbReference type="Pfam" id="PF00082">
    <property type="entry name" value="Peptidase_S8"/>
    <property type="match status" value="1"/>
</dbReference>
<comment type="caution">
    <text evidence="7">The sequence shown here is derived from an EMBL/GenBank/DDBJ whole genome shotgun (WGS) entry which is preliminary data.</text>
</comment>
<reference evidence="7 8" key="1">
    <citation type="submission" date="2019-08" db="EMBL/GenBank/DDBJ databases">
        <title>In-depth cultivation of the pig gut microbiome towards novel bacterial diversity and tailored functional studies.</title>
        <authorList>
            <person name="Wylensek D."/>
            <person name="Hitch T.C.A."/>
            <person name="Clavel T."/>
        </authorList>
    </citation>
    <scope>NUCLEOTIDE SEQUENCE [LARGE SCALE GENOMIC DNA]</scope>
    <source>
        <strain evidence="7 8">LKV-178-WT-2A</strain>
    </source>
</reference>
<feature type="active site" description="Charge relay system" evidence="5">
    <location>
        <position position="225"/>
    </location>
</feature>
<dbReference type="GO" id="GO:0004252">
    <property type="term" value="F:serine-type endopeptidase activity"/>
    <property type="evidence" value="ECO:0007669"/>
    <property type="project" value="UniProtKB-UniRule"/>
</dbReference>
<dbReference type="PIRSF" id="PIRSF037903">
    <property type="entry name" value="Subtilisin_rel_GFO_2223"/>
    <property type="match status" value="1"/>
</dbReference>
<dbReference type="GO" id="GO:0006508">
    <property type="term" value="P:proteolysis"/>
    <property type="evidence" value="ECO:0007669"/>
    <property type="project" value="UniProtKB-KW"/>
</dbReference>
<evidence type="ECO:0000256" key="2">
    <source>
        <dbReference type="ARBA" id="ARBA00022670"/>
    </source>
</evidence>
<evidence type="ECO:0000256" key="5">
    <source>
        <dbReference type="PROSITE-ProRule" id="PRU01240"/>
    </source>
</evidence>
<evidence type="ECO:0000256" key="3">
    <source>
        <dbReference type="ARBA" id="ARBA00022801"/>
    </source>
</evidence>
<comment type="similarity">
    <text evidence="1 5">Belongs to the peptidase S8 family.</text>
</comment>